<dbReference type="STRING" id="576137.A0A1L7WC24"/>
<comment type="similarity">
    <text evidence="1">Belongs to the short-chain dehydrogenases/reductases (SDR) family.</text>
</comment>
<keyword evidence="3" id="KW-0560">Oxidoreductase</keyword>
<dbReference type="CDD" id="cd05233">
    <property type="entry name" value="SDR_c"/>
    <property type="match status" value="1"/>
</dbReference>
<dbReference type="InterPro" id="IPR036291">
    <property type="entry name" value="NAD(P)-bd_dom_sf"/>
</dbReference>
<dbReference type="PRINTS" id="PR00080">
    <property type="entry name" value="SDRFAMILY"/>
</dbReference>
<organism evidence="4 5">
    <name type="scientific">Phialocephala subalpina</name>
    <dbReference type="NCBI Taxonomy" id="576137"/>
    <lineage>
        <taxon>Eukaryota</taxon>
        <taxon>Fungi</taxon>
        <taxon>Dikarya</taxon>
        <taxon>Ascomycota</taxon>
        <taxon>Pezizomycotina</taxon>
        <taxon>Leotiomycetes</taxon>
        <taxon>Helotiales</taxon>
        <taxon>Mollisiaceae</taxon>
        <taxon>Phialocephala</taxon>
        <taxon>Phialocephala fortinii species complex</taxon>
    </lineage>
</organism>
<dbReference type="InterPro" id="IPR002347">
    <property type="entry name" value="SDR_fam"/>
</dbReference>
<dbReference type="EMBL" id="FJOG01000001">
    <property type="protein sequence ID" value="CZR50304.1"/>
    <property type="molecule type" value="Genomic_DNA"/>
</dbReference>
<dbReference type="GO" id="GO:0009688">
    <property type="term" value="P:abscisic acid biosynthetic process"/>
    <property type="evidence" value="ECO:0007669"/>
    <property type="project" value="UniProtKB-ARBA"/>
</dbReference>
<evidence type="ECO:0000256" key="3">
    <source>
        <dbReference type="ARBA" id="ARBA00023002"/>
    </source>
</evidence>
<evidence type="ECO:0000313" key="4">
    <source>
        <dbReference type="EMBL" id="CZR50304.1"/>
    </source>
</evidence>
<sequence>MAALRIIKPGVAFISGAASGIGKATAFAFAKHGVNKLALGDINNSAQAAVSKEIQASYPDVEIQKLSLDSGDEKSIVNAHKDTIKRFGRIDYAVNNAGDSGTLRRSTDMTTEEFNQAIHVNMTGESLATGYLKYSQFKFWCGTNGAPRLNRGVIVNVASIYGMVCGTNTTSYSTSKFSVIGLTKSDSMNYAPHNIRINAVCPGFIATPMMGDVVNRPEGNSKRFRDGTPMRRFGKPEEIADAIIFLSSKMSAFITGQGLPVDGGYTTAAS</sequence>
<dbReference type="PANTHER" id="PTHR24321">
    <property type="entry name" value="DEHYDROGENASES, SHORT CHAIN"/>
    <property type="match status" value="1"/>
</dbReference>
<dbReference type="PANTHER" id="PTHR24321:SF12">
    <property type="entry name" value="SHORT-CHAIN DEHYDROGENASE_REDUCTASE FAMILY, PUTATIVE (AFU_ORTHOLOGUE AFUA_5G14340)-RELATED"/>
    <property type="match status" value="1"/>
</dbReference>
<evidence type="ECO:0000256" key="1">
    <source>
        <dbReference type="ARBA" id="ARBA00006484"/>
    </source>
</evidence>
<evidence type="ECO:0000256" key="2">
    <source>
        <dbReference type="ARBA" id="ARBA00022857"/>
    </source>
</evidence>
<dbReference type="AlphaFoldDB" id="A0A1L7WC24"/>
<dbReference type="OrthoDB" id="5840532at2759"/>
<dbReference type="PRINTS" id="PR00081">
    <property type="entry name" value="GDHRDH"/>
</dbReference>
<dbReference type="GO" id="GO:0016491">
    <property type="term" value="F:oxidoreductase activity"/>
    <property type="evidence" value="ECO:0007669"/>
    <property type="project" value="UniProtKB-KW"/>
</dbReference>
<evidence type="ECO:0000313" key="5">
    <source>
        <dbReference type="Proteomes" id="UP000184330"/>
    </source>
</evidence>
<keyword evidence="5" id="KW-1185">Reference proteome</keyword>
<dbReference type="Pfam" id="PF13561">
    <property type="entry name" value="adh_short_C2"/>
    <property type="match status" value="1"/>
</dbReference>
<reference evidence="4 5" key="1">
    <citation type="submission" date="2016-03" db="EMBL/GenBank/DDBJ databases">
        <authorList>
            <person name="Ploux O."/>
        </authorList>
    </citation>
    <scope>NUCLEOTIDE SEQUENCE [LARGE SCALE GENOMIC DNA]</scope>
    <source>
        <strain evidence="4 5">UAMH 11012</strain>
    </source>
</reference>
<protein>
    <submittedName>
        <fullName evidence="4">Related to dehydrogenase</fullName>
    </submittedName>
</protein>
<gene>
    <name evidence="4" type="ORF">PAC_00176</name>
</gene>
<accession>A0A1L7WC24</accession>
<dbReference type="Gene3D" id="3.40.50.720">
    <property type="entry name" value="NAD(P)-binding Rossmann-like Domain"/>
    <property type="match status" value="1"/>
</dbReference>
<dbReference type="FunFam" id="3.40.50.720:FF:000084">
    <property type="entry name" value="Short-chain dehydrogenase reductase"/>
    <property type="match status" value="1"/>
</dbReference>
<proteinExistence type="inferred from homology"/>
<keyword evidence="2" id="KW-0521">NADP</keyword>
<dbReference type="SUPFAM" id="SSF51735">
    <property type="entry name" value="NAD(P)-binding Rossmann-fold domains"/>
    <property type="match status" value="1"/>
</dbReference>
<name>A0A1L7WC24_9HELO</name>
<dbReference type="Proteomes" id="UP000184330">
    <property type="component" value="Unassembled WGS sequence"/>
</dbReference>